<sequence>MGEQQDPAGDAKETMTSSHGEANSRLAPPSSDTEDIGLKWLALNGSESGAEYQQHLGLLERTEMVANMSNGTSDSIEEINTYYFYEGRTANLLVAKRAAEIYRNTRLDRLM</sequence>
<evidence type="ECO:0000313" key="2">
    <source>
        <dbReference type="EnsemblMetazoa" id="AATE003331-PA.1"/>
    </source>
</evidence>
<accession>A0A182IQ46</accession>
<name>A0A182IQ46_ANOAO</name>
<dbReference type="AlphaFoldDB" id="A0A182IQ46"/>
<proteinExistence type="predicted"/>
<feature type="region of interest" description="Disordered" evidence="1">
    <location>
        <begin position="1"/>
        <end position="33"/>
    </location>
</feature>
<organism evidence="2">
    <name type="scientific">Anopheles atroparvus</name>
    <name type="common">European mosquito</name>
    <dbReference type="NCBI Taxonomy" id="41427"/>
    <lineage>
        <taxon>Eukaryota</taxon>
        <taxon>Metazoa</taxon>
        <taxon>Ecdysozoa</taxon>
        <taxon>Arthropoda</taxon>
        <taxon>Hexapoda</taxon>
        <taxon>Insecta</taxon>
        <taxon>Pterygota</taxon>
        <taxon>Neoptera</taxon>
        <taxon>Endopterygota</taxon>
        <taxon>Diptera</taxon>
        <taxon>Nematocera</taxon>
        <taxon>Culicoidea</taxon>
        <taxon>Culicidae</taxon>
        <taxon>Anophelinae</taxon>
        <taxon>Anopheles</taxon>
    </lineage>
</organism>
<dbReference type="VEuPathDB" id="VectorBase:AATE003331"/>
<dbReference type="EnsemblMetazoa" id="AATE003331-RA">
    <property type="protein sequence ID" value="AATE003331-PA.1"/>
    <property type="gene ID" value="AATE003331"/>
</dbReference>
<evidence type="ECO:0000256" key="1">
    <source>
        <dbReference type="SAM" id="MobiDB-lite"/>
    </source>
</evidence>
<protein>
    <submittedName>
        <fullName evidence="2">Uncharacterized protein</fullName>
    </submittedName>
</protein>
<reference evidence="2" key="1">
    <citation type="submission" date="2022-08" db="UniProtKB">
        <authorList>
            <consortium name="EnsemblMetazoa"/>
        </authorList>
    </citation>
    <scope>IDENTIFICATION</scope>
    <source>
        <strain evidence="2">EBRO</strain>
    </source>
</reference>